<dbReference type="EMBL" id="JADCNM010000206">
    <property type="protein sequence ID" value="KAG0449137.1"/>
    <property type="molecule type" value="Genomic_DNA"/>
</dbReference>
<feature type="transmembrane region" description="Helical" evidence="3">
    <location>
        <begin position="124"/>
        <end position="146"/>
    </location>
</feature>
<evidence type="ECO:0000256" key="3">
    <source>
        <dbReference type="SAM" id="Phobius"/>
    </source>
</evidence>
<dbReference type="Gene3D" id="1.25.10.10">
    <property type="entry name" value="Leucine-rich Repeat Variant"/>
    <property type="match status" value="1"/>
</dbReference>
<proteinExistence type="predicted"/>
<gene>
    <name evidence="4" type="ORF">HPP92_027468</name>
</gene>
<comment type="caution">
    <text evidence="4">The sequence shown here is derived from an EMBL/GenBank/DDBJ whole genome shotgun (WGS) entry which is preliminary data.</text>
</comment>
<name>A0A835U5H9_VANPL</name>
<dbReference type="PANTHER" id="PTHR12696">
    <property type="entry name" value="TIP120"/>
    <property type="match status" value="1"/>
</dbReference>
<keyword evidence="2" id="KW-0833">Ubl conjugation pathway</keyword>
<keyword evidence="1" id="KW-0677">Repeat</keyword>
<dbReference type="OrthoDB" id="6260732at2759"/>
<dbReference type="GO" id="GO:0010265">
    <property type="term" value="P:SCF complex assembly"/>
    <property type="evidence" value="ECO:0007669"/>
    <property type="project" value="InterPro"/>
</dbReference>
<organism evidence="4 5">
    <name type="scientific">Vanilla planifolia</name>
    <name type="common">Vanilla</name>
    <dbReference type="NCBI Taxonomy" id="51239"/>
    <lineage>
        <taxon>Eukaryota</taxon>
        <taxon>Viridiplantae</taxon>
        <taxon>Streptophyta</taxon>
        <taxon>Embryophyta</taxon>
        <taxon>Tracheophyta</taxon>
        <taxon>Spermatophyta</taxon>
        <taxon>Magnoliopsida</taxon>
        <taxon>Liliopsida</taxon>
        <taxon>Asparagales</taxon>
        <taxon>Orchidaceae</taxon>
        <taxon>Vanilloideae</taxon>
        <taxon>Vanilleae</taxon>
        <taxon>Vanilla</taxon>
    </lineage>
</organism>
<dbReference type="Proteomes" id="UP000639772">
    <property type="component" value="Unassembled WGS sequence"/>
</dbReference>
<reference evidence="4 5" key="1">
    <citation type="journal article" date="2020" name="Nat. Food">
        <title>A phased Vanilla planifolia genome enables genetic improvement of flavour and production.</title>
        <authorList>
            <person name="Hasing T."/>
            <person name="Tang H."/>
            <person name="Brym M."/>
            <person name="Khazi F."/>
            <person name="Huang T."/>
            <person name="Chambers A.H."/>
        </authorList>
    </citation>
    <scope>NUCLEOTIDE SEQUENCE [LARGE SCALE GENOMIC DNA]</scope>
    <source>
        <tissue evidence="4">Leaf</tissue>
    </source>
</reference>
<dbReference type="InterPro" id="IPR011989">
    <property type="entry name" value="ARM-like"/>
</dbReference>
<protein>
    <submittedName>
        <fullName evidence="4">Uncharacterized protein</fullName>
    </submittedName>
</protein>
<keyword evidence="3" id="KW-1133">Transmembrane helix</keyword>
<evidence type="ECO:0000256" key="1">
    <source>
        <dbReference type="ARBA" id="ARBA00022737"/>
    </source>
</evidence>
<dbReference type="AlphaFoldDB" id="A0A835U5H9"/>
<evidence type="ECO:0000256" key="2">
    <source>
        <dbReference type="ARBA" id="ARBA00022786"/>
    </source>
</evidence>
<keyword evidence="3" id="KW-0812">Transmembrane</keyword>
<evidence type="ECO:0000313" key="4">
    <source>
        <dbReference type="EMBL" id="KAG0449137.1"/>
    </source>
</evidence>
<evidence type="ECO:0000313" key="5">
    <source>
        <dbReference type="Proteomes" id="UP000639772"/>
    </source>
</evidence>
<dbReference type="InterPro" id="IPR039852">
    <property type="entry name" value="CAND1/CAND2"/>
</dbReference>
<keyword evidence="3" id="KW-0472">Membrane</keyword>
<accession>A0A835U5H9</accession>
<sequence length="147" mass="16498">MEKRKIFTNMKFVARVSLRCGCHERELSLQQVHAPVIGSSLRLDLSCVLQQVVSEPITFLWKANRALKQMTLGILSSLLIAYGDQFSSSAYGDQIFLVHSTNTSFDMLLDSLLSCAKPSQRLSILYILLHSVLLSFVLLLVIRNALL</sequence>